<proteinExistence type="predicted"/>
<dbReference type="HOGENOM" id="CLU_030496_2_0_9"/>
<dbReference type="eggNOG" id="COG3501">
    <property type="taxonomic scope" value="Bacteria"/>
</dbReference>
<dbReference type="SUPFAM" id="SSF69255">
    <property type="entry name" value="gp5 N-terminal domain-like"/>
    <property type="match status" value="1"/>
</dbReference>
<dbReference type="RefSeq" id="WP_024724304.1">
    <property type="nucleotide sequence ID" value="NZ_KN174167.1"/>
</dbReference>
<dbReference type="Pfam" id="PF05954">
    <property type="entry name" value="Phage_GPD"/>
    <property type="match status" value="1"/>
</dbReference>
<dbReference type="Pfam" id="PF04717">
    <property type="entry name" value="Phage_base_V"/>
    <property type="match status" value="1"/>
</dbReference>
<protein>
    <recommendedName>
        <fullName evidence="1">Gp5/Type VI secretion system Vgr protein OB-fold domain-containing protein</fullName>
    </recommendedName>
</protein>
<reference evidence="2 3" key="1">
    <citation type="submission" date="2011-08" db="EMBL/GenBank/DDBJ databases">
        <title>The Genome Sequence of Clostridium orbiscindens 1_3_50AFAA.</title>
        <authorList>
            <consortium name="The Broad Institute Genome Sequencing Platform"/>
            <person name="Earl A."/>
            <person name="Ward D."/>
            <person name="Feldgarden M."/>
            <person name="Gevers D."/>
            <person name="Daigneault M."/>
            <person name="Strauss J."/>
            <person name="Allen-Vercoe E."/>
            <person name="Young S.K."/>
            <person name="Zeng Q."/>
            <person name="Gargeya S."/>
            <person name="Fitzgerald M."/>
            <person name="Haas B."/>
            <person name="Abouelleil A."/>
            <person name="Alvarado L."/>
            <person name="Arachchi H.M."/>
            <person name="Berlin A."/>
            <person name="Brown A."/>
            <person name="Chapman S.B."/>
            <person name="Chen Z."/>
            <person name="Dunbar C."/>
            <person name="Freedman E."/>
            <person name="Gearin G."/>
            <person name="Gellesch M."/>
            <person name="Goldberg J."/>
            <person name="Griggs A."/>
            <person name="Gujja S."/>
            <person name="Heiman D."/>
            <person name="Howarth C."/>
            <person name="Larson L."/>
            <person name="Lui A."/>
            <person name="MacDonald P.J.P."/>
            <person name="Montmayeur A."/>
            <person name="Murphy C."/>
            <person name="Neiman D."/>
            <person name="Pearson M."/>
            <person name="Priest M."/>
            <person name="Roberts A."/>
            <person name="Saif S."/>
            <person name="Shea T."/>
            <person name="Shenoy N."/>
            <person name="Sisk P."/>
            <person name="Stolte C."/>
            <person name="Sykes S."/>
            <person name="Wortman J."/>
            <person name="Nusbaum C."/>
            <person name="Birren B."/>
        </authorList>
    </citation>
    <scope>NUCLEOTIDE SEQUENCE [LARGE SCALE GENOMIC DNA]</scope>
    <source>
        <strain evidence="2 3">1_3_50AFAA</strain>
    </source>
</reference>
<dbReference type="SUPFAM" id="SSF69279">
    <property type="entry name" value="Phage tail proteins"/>
    <property type="match status" value="1"/>
</dbReference>
<dbReference type="Gene3D" id="2.40.50.230">
    <property type="entry name" value="Gp5 N-terminal domain"/>
    <property type="match status" value="1"/>
</dbReference>
<dbReference type="AlphaFoldDB" id="A0A096CE48"/>
<dbReference type="PATRIC" id="fig|742738.3.peg.3813"/>
<evidence type="ECO:0000313" key="3">
    <source>
        <dbReference type="Proteomes" id="UP000029585"/>
    </source>
</evidence>
<gene>
    <name evidence="2" type="ORF">HMPREF9460_03706</name>
</gene>
<evidence type="ECO:0000313" key="2">
    <source>
        <dbReference type="EMBL" id="KGF53197.1"/>
    </source>
</evidence>
<comment type="caution">
    <text evidence="2">The sequence shown here is derived from an EMBL/GenBank/DDBJ whole genome shotgun (WGS) entry which is preliminary data.</text>
</comment>
<dbReference type="InterPro" id="IPR006531">
    <property type="entry name" value="Gp5/Vgr_OB"/>
</dbReference>
<accession>A0A096CE48</accession>
<organism evidence="2 3">
    <name type="scientific">Flavonifractor plautii 1_3_50AFAA</name>
    <dbReference type="NCBI Taxonomy" id="742738"/>
    <lineage>
        <taxon>Bacteria</taxon>
        <taxon>Bacillati</taxon>
        <taxon>Bacillota</taxon>
        <taxon>Clostridia</taxon>
        <taxon>Eubacteriales</taxon>
        <taxon>Oscillospiraceae</taxon>
        <taxon>Flavonifractor</taxon>
    </lineage>
</organism>
<feature type="domain" description="Gp5/Type VI secretion system Vgr protein OB-fold" evidence="1">
    <location>
        <begin position="308"/>
        <end position="364"/>
    </location>
</feature>
<dbReference type="EMBL" id="ADLO01000114">
    <property type="protein sequence ID" value="KGF53197.1"/>
    <property type="molecule type" value="Genomic_DNA"/>
</dbReference>
<evidence type="ECO:0000259" key="1">
    <source>
        <dbReference type="Pfam" id="PF04717"/>
    </source>
</evidence>
<dbReference type="Proteomes" id="UP000029585">
    <property type="component" value="Unassembled WGS sequence"/>
</dbReference>
<dbReference type="Gene3D" id="3.55.50.10">
    <property type="entry name" value="Baseplate protein-like domains"/>
    <property type="match status" value="1"/>
</dbReference>
<dbReference type="Gene3D" id="2.30.110.50">
    <property type="match status" value="1"/>
</dbReference>
<name>A0A096CE48_FLAPL</name>
<dbReference type="InterPro" id="IPR037026">
    <property type="entry name" value="Vgr_OB-fold_dom_sf"/>
</dbReference>
<keyword evidence="3" id="KW-1185">Reference proteome</keyword>
<sequence length="471" mass="51230">MNEMEVISHLNVSVGLFPFTKILNLNIDHGPNVFGLCTIVGEMDHESADEIAQRTDESSETEVVTTASGQPARLFCGVVKNVSVNHQNEYAKVTVVLEGTCKKLDIQTHQRSYQDTTATYGDLIRKSISGEGTAEITVTDKQTGQLIVQYDETNWDFCIRMASQLGAPVFSDVQADEPHLYVGLPPSDQVKDLSTAEFQMAKSTMSNQMQTGKIVVSEDASDAGLKSYCYVFAGNFVKVDARFYAVKSISAEMKDGILEMNYGLLPMGNEAPTAGATTDVKGLAVSAGVNQNCSGKMFTGTVKNVSGSKVQVQFSFDSEFSGNHWFEYSTAYSSSDQSGWYCMPEVGDTVRVFFPSGNEGQAFASSSAPRFMGQSPKDKVWMAHGKCIQLTEKGIKISCDGEEAFIDLTPDEGITISCKKDLNVNAEGEVKVQAETIKLIADEKISLGTDRAFIDITDETITLLGKEVIVE</sequence>